<dbReference type="EMBL" id="MZMT01000003">
    <property type="protein sequence ID" value="PIO46816.1"/>
    <property type="molecule type" value="Genomic_DNA"/>
</dbReference>
<proteinExistence type="predicted"/>
<dbReference type="AlphaFoldDB" id="A0A2N9W4Z8"/>
<organism evidence="2 3">
    <name type="scientific">Phyllobacterium zundukense</name>
    <dbReference type="NCBI Taxonomy" id="1867719"/>
    <lineage>
        <taxon>Bacteria</taxon>
        <taxon>Pseudomonadati</taxon>
        <taxon>Pseudomonadota</taxon>
        <taxon>Alphaproteobacteria</taxon>
        <taxon>Hyphomicrobiales</taxon>
        <taxon>Phyllobacteriaceae</taxon>
        <taxon>Phyllobacterium</taxon>
    </lineage>
</organism>
<keyword evidence="1" id="KW-0812">Transmembrane</keyword>
<keyword evidence="1" id="KW-0472">Membrane</keyword>
<keyword evidence="1" id="KW-1133">Transmembrane helix</keyword>
<dbReference type="RefSeq" id="WP_099999051.1">
    <property type="nucleotide sequence ID" value="NZ_CP017940.1"/>
</dbReference>
<name>A0A2N9W4Z8_9HYPH</name>
<sequence>MDRYETFATWIFIVFGALIITGLMAFAIATGDKAAFLFALASACAAFFLGFAVIFDQPRLYGLILFVSIALIAGSITAIVT</sequence>
<accession>A0A2N9W4Z8</accession>
<dbReference type="Proteomes" id="UP000232163">
    <property type="component" value="Unassembled WGS sequence"/>
</dbReference>
<dbReference type="OrthoDB" id="8420687at2"/>
<feature type="transmembrane region" description="Helical" evidence="1">
    <location>
        <begin position="35"/>
        <end position="55"/>
    </location>
</feature>
<feature type="transmembrane region" description="Helical" evidence="1">
    <location>
        <begin position="60"/>
        <end position="80"/>
    </location>
</feature>
<keyword evidence="3" id="KW-1185">Reference proteome</keyword>
<feature type="transmembrane region" description="Helical" evidence="1">
    <location>
        <begin position="7"/>
        <end position="29"/>
    </location>
</feature>
<protein>
    <submittedName>
        <fullName evidence="2">Uncharacterized protein</fullName>
    </submittedName>
</protein>
<evidence type="ECO:0000313" key="3">
    <source>
        <dbReference type="Proteomes" id="UP000232163"/>
    </source>
</evidence>
<evidence type="ECO:0000313" key="2">
    <source>
        <dbReference type="EMBL" id="PIO46816.1"/>
    </source>
</evidence>
<dbReference type="KEGG" id="pht:BLM14_08865"/>
<reference evidence="2 3" key="1">
    <citation type="journal article" date="2017" name="Int J Environ Stud">
        <title>Does the Miocene-Pliocene relict legume Oxytropis triphylla form nitrogen-fixing nodules with a combination of bacterial strains?</title>
        <authorList>
            <person name="Safronova V."/>
            <person name="Belimov A."/>
            <person name="Sazanova A."/>
            <person name="Kuznetsova I."/>
            <person name="Popova J."/>
            <person name="Andronov E."/>
            <person name="Verkhozina A."/>
            <person name="Tikhonovich I."/>
        </authorList>
    </citation>
    <scope>NUCLEOTIDE SEQUENCE [LARGE SCALE GENOMIC DNA]</scope>
    <source>
        <strain evidence="2 3">Tri-38</strain>
    </source>
</reference>
<evidence type="ECO:0000256" key="1">
    <source>
        <dbReference type="SAM" id="Phobius"/>
    </source>
</evidence>
<gene>
    <name evidence="2" type="ORF">B5P45_03220</name>
</gene>
<comment type="caution">
    <text evidence="2">The sequence shown here is derived from an EMBL/GenBank/DDBJ whole genome shotgun (WGS) entry which is preliminary data.</text>
</comment>